<dbReference type="SUPFAM" id="SSF47240">
    <property type="entry name" value="Ferritin-like"/>
    <property type="match status" value="1"/>
</dbReference>
<proteinExistence type="predicted"/>
<keyword evidence="1" id="KW-0812">Transmembrane</keyword>
<dbReference type="InterPro" id="IPR009078">
    <property type="entry name" value="Ferritin-like_SF"/>
</dbReference>
<keyword evidence="1" id="KW-0472">Membrane</keyword>
<dbReference type="AlphaFoldDB" id="A0A541AZ67"/>
<evidence type="ECO:0000313" key="3">
    <source>
        <dbReference type="Proteomes" id="UP000316256"/>
    </source>
</evidence>
<sequence>MTLTTSTPTDTDRARYEESLTMLSDASVHKHFDPFEDIDWDAPEFAVTPNDPRWILQKESDPLGSHPWYQALPQEKQIEIGMWRQANVAKVGLQFENILIRGMMQYVFFLENGSAEARYCTHETIEECNHTLMFQEMVNRIGKDTPGMGRLMRFVSPFLPLAGSSLPVIFFMGVLAGEEPIDHIQKAVLRENGVIHPIMKGVMAIHVAEEARHISFAHQFLRRRVPAMSKVGRFFASLAMPIIMRILCDVIVIPPKQFWREFDIPKQVRKDLFWGTPEARETLRDYFADVRMLATDSGLMNPASRRVWKALKIDGDVSRYRSEPARRAA</sequence>
<organism evidence="2 3">
    <name type="scientific">Rhodococcus spelaei</name>
    <dbReference type="NCBI Taxonomy" id="2546320"/>
    <lineage>
        <taxon>Bacteria</taxon>
        <taxon>Bacillati</taxon>
        <taxon>Actinomycetota</taxon>
        <taxon>Actinomycetes</taxon>
        <taxon>Mycobacteriales</taxon>
        <taxon>Nocardiaceae</taxon>
        <taxon>Rhodococcus</taxon>
    </lineage>
</organism>
<evidence type="ECO:0000256" key="1">
    <source>
        <dbReference type="SAM" id="Phobius"/>
    </source>
</evidence>
<dbReference type="RefSeq" id="WP_142103288.1">
    <property type="nucleotide sequence ID" value="NZ_VIGH01000013.1"/>
</dbReference>
<dbReference type="GO" id="GO:0016491">
    <property type="term" value="F:oxidoreductase activity"/>
    <property type="evidence" value="ECO:0007669"/>
    <property type="project" value="InterPro"/>
</dbReference>
<dbReference type="Gene3D" id="1.10.620.20">
    <property type="entry name" value="Ribonucleotide Reductase, subunit A"/>
    <property type="match status" value="1"/>
</dbReference>
<name>A0A541AZ67_9NOCA</name>
<dbReference type="Proteomes" id="UP000316256">
    <property type="component" value="Unassembled WGS sequence"/>
</dbReference>
<feature type="transmembrane region" description="Helical" evidence="1">
    <location>
        <begin position="158"/>
        <end position="176"/>
    </location>
</feature>
<dbReference type="InterPro" id="IPR025859">
    <property type="entry name" value="AurF/CmlI"/>
</dbReference>
<feature type="transmembrane region" description="Helical" evidence="1">
    <location>
        <begin position="234"/>
        <end position="253"/>
    </location>
</feature>
<evidence type="ECO:0000313" key="2">
    <source>
        <dbReference type="EMBL" id="TQF65352.1"/>
    </source>
</evidence>
<keyword evidence="1" id="KW-1133">Transmembrane helix</keyword>
<protein>
    <submittedName>
        <fullName evidence="2">Diiron oxygenase</fullName>
    </submittedName>
</protein>
<keyword evidence="3" id="KW-1185">Reference proteome</keyword>
<dbReference type="Pfam" id="PF11583">
    <property type="entry name" value="AurF"/>
    <property type="match status" value="1"/>
</dbReference>
<dbReference type="InterPro" id="IPR012348">
    <property type="entry name" value="RNR-like"/>
</dbReference>
<dbReference type="OrthoDB" id="5138986at2"/>
<gene>
    <name evidence="2" type="ORF">FK531_21865</name>
</gene>
<comment type="caution">
    <text evidence="2">The sequence shown here is derived from an EMBL/GenBank/DDBJ whole genome shotgun (WGS) entry which is preliminary data.</text>
</comment>
<dbReference type="EMBL" id="VIGH01000013">
    <property type="protein sequence ID" value="TQF65352.1"/>
    <property type="molecule type" value="Genomic_DNA"/>
</dbReference>
<reference evidence="2 3" key="1">
    <citation type="submission" date="2019-06" db="EMBL/GenBank/DDBJ databases">
        <title>Rhodococcus spaelei sp. nov., isolated from a cave.</title>
        <authorList>
            <person name="Lee S.D."/>
        </authorList>
    </citation>
    <scope>NUCLEOTIDE SEQUENCE [LARGE SCALE GENOMIC DNA]</scope>
    <source>
        <strain evidence="2 3">C9-5</strain>
    </source>
</reference>
<accession>A0A541AZ67</accession>